<evidence type="ECO:0000256" key="6">
    <source>
        <dbReference type="ARBA" id="ARBA00023328"/>
    </source>
</evidence>
<keyword evidence="4" id="KW-0995">Kinetochore</keyword>
<dbReference type="PANTHER" id="PTHR14030">
    <property type="entry name" value="MITOTIC CHECKPOINT SERINE/THREONINE-PROTEIN KINASE BUB1"/>
    <property type="match status" value="1"/>
</dbReference>
<dbReference type="GO" id="GO:0000776">
    <property type="term" value="C:kinetochore"/>
    <property type="evidence" value="ECO:0007669"/>
    <property type="project" value="UniProtKB-KW"/>
</dbReference>
<keyword evidence="5 7" id="KW-0067">ATP-binding</keyword>
<evidence type="ECO:0000256" key="7">
    <source>
        <dbReference type="PROSITE-ProRule" id="PRU10141"/>
    </source>
</evidence>
<evidence type="ECO:0000256" key="2">
    <source>
        <dbReference type="ARBA" id="ARBA00022454"/>
    </source>
</evidence>
<dbReference type="OrthoDB" id="248495at2759"/>
<dbReference type="Pfam" id="PF00069">
    <property type="entry name" value="Pkinase"/>
    <property type="match status" value="1"/>
</dbReference>
<sequence>MISLSAASDPIHHASTPNASGSTNEYINSPAANSSSSSHTGLVSPTPASSRASISTDADLAAMLAGLDLAELDDPIEPYLTCFQQLEREYPLTASRPPDSPQPLDAHAVADTTNTPPAYARTLRACLDRFGTHAYAFYRDDPRYLAVWLTYLRRCVPPQGHGRIYTYLYAQGIGPALARFYESYAEWLLSPPATQQQRKPGGADVDAVGRARRVLEIGMQRGARPVRRLEKMYHQVVAQAASSSSEDYHPHTYDDVLPKGLAKREHIAVALLHLRDEVHQEDYCLEEVLARSRDILYKTYHRPAAGPAGFSTVISEDGVISTTVVATPRRKKPKRSRAEATPSRAASTPTREERVANAPAVVIYDALCDPTARDHKRAILTARREVLAGSPRVHDASTTRLGEHQALRRAFKRANAHGHTHGFLFSLPSSSAATNGGRGLRPATNIQFMVRKFLGEGGFGAVYLAEPLMPQGHSTGRPVALKVEEEPNAWEPYILTLLQQRLTGPALRAQRYALEQHVVRLHGAYLFRDASCLALEYLPQGTVLDAVNAARRGSGTALLDEVVVVFFVAQLLRAVEALHAARVIHGDIKPDNVMLQLDPVDEEAGEVWDRHYRAPSDSGSDGGGSPGWAQKRLKLIDFGRAIDLAAYRPGVMFSSSGWAGTMDQQDCIEMREGRAWSYQADYHGVAGVVHCLLFGRFIQTTARKAADGSGAMHYGISTPYKRYWQQHLWTDLFHTLLNSAAVAAARGTDGSGNDDNGGAREDGMPITSELARLRGTFERWLEVNCEAGTNSLKTALRKLELALTADSSSAAGVHATRKR</sequence>
<gene>
    <name evidence="11" type="ORF">BN980_GECA07s00153g</name>
</gene>
<evidence type="ECO:0000313" key="12">
    <source>
        <dbReference type="Proteomes" id="UP000242525"/>
    </source>
</evidence>
<dbReference type="PANTHER" id="PTHR14030:SF4">
    <property type="entry name" value="BUB1 KINASE, ISOFORM A-RELATED"/>
    <property type="match status" value="1"/>
</dbReference>
<dbReference type="GO" id="GO:0004672">
    <property type="term" value="F:protein kinase activity"/>
    <property type="evidence" value="ECO:0007669"/>
    <property type="project" value="InterPro"/>
</dbReference>
<dbReference type="PROSITE" id="PS00108">
    <property type="entry name" value="PROTEIN_KINASE_ST"/>
    <property type="match status" value="1"/>
</dbReference>
<dbReference type="InterPro" id="IPR011009">
    <property type="entry name" value="Kinase-like_dom_sf"/>
</dbReference>
<dbReference type="GO" id="GO:0051754">
    <property type="term" value="P:meiotic sister chromatid cohesion, centromeric"/>
    <property type="evidence" value="ECO:0007669"/>
    <property type="project" value="TreeGrafter"/>
</dbReference>
<dbReference type="GO" id="GO:0005634">
    <property type="term" value="C:nucleus"/>
    <property type="evidence" value="ECO:0007669"/>
    <property type="project" value="TreeGrafter"/>
</dbReference>
<comment type="caution">
    <text evidence="11">The sequence shown here is derived from an EMBL/GenBank/DDBJ whole genome shotgun (WGS) entry which is preliminary data.</text>
</comment>
<feature type="compositionally biased region" description="Low complexity" evidence="8">
    <location>
        <begin position="28"/>
        <end position="38"/>
    </location>
</feature>
<keyword evidence="12" id="KW-1185">Reference proteome</keyword>
<keyword evidence="3 7" id="KW-0547">Nucleotide-binding</keyword>
<evidence type="ECO:0000256" key="8">
    <source>
        <dbReference type="SAM" id="MobiDB-lite"/>
    </source>
</evidence>
<feature type="region of interest" description="Disordered" evidence="8">
    <location>
        <begin position="326"/>
        <end position="352"/>
    </location>
</feature>
<reference evidence="11" key="1">
    <citation type="submission" date="2014-03" db="EMBL/GenBank/DDBJ databases">
        <authorList>
            <person name="Casaregola S."/>
        </authorList>
    </citation>
    <scope>NUCLEOTIDE SEQUENCE [LARGE SCALE GENOMIC DNA]</scope>
    <source>
        <strain evidence="11">CLIB 918</strain>
    </source>
</reference>
<dbReference type="SMART" id="SM00220">
    <property type="entry name" value="S_TKc"/>
    <property type="match status" value="1"/>
</dbReference>
<evidence type="ECO:0000256" key="3">
    <source>
        <dbReference type="ARBA" id="ARBA00022741"/>
    </source>
</evidence>
<feature type="compositionally biased region" description="Polar residues" evidence="8">
    <location>
        <begin position="39"/>
        <end position="50"/>
    </location>
</feature>
<feature type="region of interest" description="Disordered" evidence="8">
    <location>
        <begin position="1"/>
        <end position="50"/>
    </location>
</feature>
<dbReference type="PROSITE" id="PS50011">
    <property type="entry name" value="PROTEIN_KINASE_DOM"/>
    <property type="match status" value="1"/>
</dbReference>
<dbReference type="InterPro" id="IPR000719">
    <property type="entry name" value="Prot_kinase_dom"/>
</dbReference>
<organism evidence="11 12">
    <name type="scientific">Geotrichum candidum</name>
    <name type="common">Oospora lactis</name>
    <name type="synonym">Dipodascus geotrichum</name>
    <dbReference type="NCBI Taxonomy" id="1173061"/>
    <lineage>
        <taxon>Eukaryota</taxon>
        <taxon>Fungi</taxon>
        <taxon>Dikarya</taxon>
        <taxon>Ascomycota</taxon>
        <taxon>Saccharomycotina</taxon>
        <taxon>Dipodascomycetes</taxon>
        <taxon>Dipodascales</taxon>
        <taxon>Dipodascaceae</taxon>
        <taxon>Geotrichum</taxon>
    </lineage>
</organism>
<feature type="region of interest" description="Disordered" evidence="8">
    <location>
        <begin position="92"/>
        <end position="112"/>
    </location>
</feature>
<dbReference type="GO" id="GO:0032991">
    <property type="term" value="C:protein-containing complex"/>
    <property type="evidence" value="ECO:0007669"/>
    <property type="project" value="UniProtKB-ARBA"/>
</dbReference>
<feature type="compositionally biased region" description="Polar residues" evidence="8">
    <location>
        <begin position="15"/>
        <end position="27"/>
    </location>
</feature>
<feature type="domain" description="Protein kinase" evidence="9">
    <location>
        <begin position="448"/>
        <end position="819"/>
    </location>
</feature>
<evidence type="ECO:0000256" key="4">
    <source>
        <dbReference type="ARBA" id="ARBA00022838"/>
    </source>
</evidence>
<accession>A0A0J9XAI1</accession>
<dbReference type="EMBL" id="CCBN010000007">
    <property type="protein sequence ID" value="CDO54161.1"/>
    <property type="molecule type" value="Genomic_DNA"/>
</dbReference>
<dbReference type="InterPro" id="IPR008271">
    <property type="entry name" value="Ser/Thr_kinase_AS"/>
</dbReference>
<dbReference type="InterPro" id="IPR013212">
    <property type="entry name" value="Mad3/Bub1_I"/>
</dbReference>
<dbReference type="SMART" id="SM00777">
    <property type="entry name" value="Mad3_BUB1_I"/>
    <property type="match status" value="1"/>
</dbReference>
<dbReference type="Proteomes" id="UP000242525">
    <property type="component" value="Unassembled WGS sequence"/>
</dbReference>
<proteinExistence type="predicted"/>
<evidence type="ECO:0000256" key="5">
    <source>
        <dbReference type="ARBA" id="ARBA00022840"/>
    </source>
</evidence>
<dbReference type="PROSITE" id="PS00107">
    <property type="entry name" value="PROTEIN_KINASE_ATP"/>
    <property type="match status" value="1"/>
</dbReference>
<dbReference type="InterPro" id="IPR017441">
    <property type="entry name" value="Protein_kinase_ATP_BS"/>
</dbReference>
<keyword evidence="11" id="KW-0418">Kinase</keyword>
<keyword evidence="11" id="KW-0808">Transferase</keyword>
<dbReference type="SUPFAM" id="SSF56112">
    <property type="entry name" value="Protein kinase-like (PK-like)"/>
    <property type="match status" value="1"/>
</dbReference>
<dbReference type="GO" id="GO:0005524">
    <property type="term" value="F:ATP binding"/>
    <property type="evidence" value="ECO:0007669"/>
    <property type="project" value="UniProtKB-UniRule"/>
</dbReference>
<evidence type="ECO:0000313" key="11">
    <source>
        <dbReference type="EMBL" id="CDO54161.1"/>
    </source>
</evidence>
<dbReference type="AlphaFoldDB" id="A0A0J9XAI1"/>
<dbReference type="Gene3D" id="1.25.40.430">
    <property type="match status" value="1"/>
</dbReference>
<dbReference type="PROSITE" id="PS51489">
    <property type="entry name" value="BUB1_N"/>
    <property type="match status" value="1"/>
</dbReference>
<comment type="subcellular location">
    <subcellularLocation>
        <location evidence="1">Chromosome</location>
        <location evidence="1">Centromere</location>
        <location evidence="1">Kinetochore</location>
    </subcellularLocation>
</comment>
<dbReference type="STRING" id="1173061.A0A0J9XAI1"/>
<dbReference type="Gene3D" id="1.10.510.10">
    <property type="entry name" value="Transferase(Phosphotransferase) domain 1"/>
    <property type="match status" value="1"/>
</dbReference>
<keyword evidence="6" id="KW-0137">Centromere</keyword>
<protein>
    <submittedName>
        <fullName evidence="11">Similar to Saccharomyces cerevisiae YGR188C BUB1 Protein kinase involved in the cell cycle checkpoint into anaphase</fullName>
    </submittedName>
</protein>
<feature type="domain" description="BUB1 N-terminal" evidence="10">
    <location>
        <begin position="65"/>
        <end position="254"/>
    </location>
</feature>
<name>A0A0J9XAI1_GEOCN</name>
<feature type="binding site" evidence="7">
    <location>
        <position position="482"/>
    </location>
    <ligand>
        <name>ATP</name>
        <dbReference type="ChEBI" id="CHEBI:30616"/>
    </ligand>
</feature>
<evidence type="ECO:0000259" key="10">
    <source>
        <dbReference type="PROSITE" id="PS51489"/>
    </source>
</evidence>
<dbReference type="GO" id="GO:0007094">
    <property type="term" value="P:mitotic spindle assembly checkpoint signaling"/>
    <property type="evidence" value="ECO:0007669"/>
    <property type="project" value="InterPro"/>
</dbReference>
<dbReference type="Pfam" id="PF08311">
    <property type="entry name" value="Mad3_BUB1_I"/>
    <property type="match status" value="1"/>
</dbReference>
<evidence type="ECO:0000256" key="1">
    <source>
        <dbReference type="ARBA" id="ARBA00004629"/>
    </source>
</evidence>
<dbReference type="InterPro" id="IPR015661">
    <property type="entry name" value="Bub1/Mad3"/>
</dbReference>
<keyword evidence="2" id="KW-0158">Chromosome</keyword>
<evidence type="ECO:0000259" key="9">
    <source>
        <dbReference type="PROSITE" id="PS50011"/>
    </source>
</evidence>